<feature type="transmembrane region" description="Helical" evidence="1">
    <location>
        <begin position="6"/>
        <end position="24"/>
    </location>
</feature>
<keyword evidence="4" id="KW-1185">Reference proteome</keyword>
<dbReference type="Pfam" id="PF01569">
    <property type="entry name" value="PAP2"/>
    <property type="match status" value="1"/>
</dbReference>
<evidence type="ECO:0000259" key="2">
    <source>
        <dbReference type="SMART" id="SM00014"/>
    </source>
</evidence>
<dbReference type="PANTHER" id="PTHR14969">
    <property type="entry name" value="SPHINGOSINE-1-PHOSPHATE PHOSPHOHYDROLASE"/>
    <property type="match status" value="1"/>
</dbReference>
<reference evidence="3 4" key="1">
    <citation type="submission" date="2021-06" db="EMBL/GenBank/DDBJ databases">
        <authorList>
            <person name="Sun Q."/>
            <person name="Li D."/>
        </authorList>
    </citation>
    <scope>NUCLEOTIDE SEQUENCE [LARGE SCALE GENOMIC DNA]</scope>
    <source>
        <strain evidence="3 4">MSJ-11</strain>
    </source>
</reference>
<dbReference type="RefSeq" id="WP_216439313.1">
    <property type="nucleotide sequence ID" value="NZ_JAHLQF010000002.1"/>
</dbReference>
<keyword evidence="1" id="KW-1133">Transmembrane helix</keyword>
<feature type="transmembrane region" description="Helical" evidence="1">
    <location>
        <begin position="125"/>
        <end position="142"/>
    </location>
</feature>
<dbReference type="CDD" id="cd03392">
    <property type="entry name" value="PAP2_like_2"/>
    <property type="match status" value="1"/>
</dbReference>
<dbReference type="Proteomes" id="UP000726170">
    <property type="component" value="Unassembled WGS sequence"/>
</dbReference>
<protein>
    <submittedName>
        <fullName evidence="3">Phosphatase PAP2 family protein</fullName>
    </submittedName>
</protein>
<keyword evidence="1" id="KW-0472">Membrane</keyword>
<accession>A0ABS6EK54</accession>
<feature type="transmembrane region" description="Helical" evidence="1">
    <location>
        <begin position="148"/>
        <end position="168"/>
    </location>
</feature>
<feature type="transmembrane region" description="Helical" evidence="1">
    <location>
        <begin position="180"/>
        <end position="201"/>
    </location>
</feature>
<dbReference type="EMBL" id="JAHLQF010000002">
    <property type="protein sequence ID" value="MBU5484825.1"/>
    <property type="molecule type" value="Genomic_DNA"/>
</dbReference>
<gene>
    <name evidence="3" type="ORF">KQI86_10805</name>
</gene>
<feature type="domain" description="Phosphatidic acid phosphatase type 2/haloperoxidase" evidence="2">
    <location>
        <begin position="84"/>
        <end position="195"/>
    </location>
</feature>
<proteinExistence type="predicted"/>
<keyword evidence="1" id="KW-0812">Transmembrane</keyword>
<feature type="transmembrane region" description="Helical" evidence="1">
    <location>
        <begin position="51"/>
        <end position="73"/>
    </location>
</feature>
<evidence type="ECO:0000313" key="3">
    <source>
        <dbReference type="EMBL" id="MBU5484825.1"/>
    </source>
</evidence>
<comment type="caution">
    <text evidence="3">The sequence shown here is derived from an EMBL/GenBank/DDBJ whole genome shotgun (WGS) entry which is preliminary data.</text>
</comment>
<dbReference type="PANTHER" id="PTHR14969:SF13">
    <property type="entry name" value="AT30094P"/>
    <property type="match status" value="1"/>
</dbReference>
<evidence type="ECO:0000313" key="4">
    <source>
        <dbReference type="Proteomes" id="UP000726170"/>
    </source>
</evidence>
<dbReference type="InterPro" id="IPR000326">
    <property type="entry name" value="PAP2/HPO"/>
</dbReference>
<name>A0ABS6EK54_9CLOT</name>
<organism evidence="3 4">
    <name type="scientific">Clostridium mobile</name>
    <dbReference type="NCBI Taxonomy" id="2841512"/>
    <lineage>
        <taxon>Bacteria</taxon>
        <taxon>Bacillati</taxon>
        <taxon>Bacillota</taxon>
        <taxon>Clostridia</taxon>
        <taxon>Eubacteriales</taxon>
        <taxon>Clostridiaceae</taxon>
        <taxon>Clostridium</taxon>
    </lineage>
</organism>
<evidence type="ECO:0000256" key="1">
    <source>
        <dbReference type="SAM" id="Phobius"/>
    </source>
</evidence>
<feature type="transmembrane region" description="Helical" evidence="1">
    <location>
        <begin position="85"/>
        <end position="105"/>
    </location>
</feature>
<sequence>MPLILTIILPLLAMISLFTLLHFYKKKENFNMDIEAINYVKSIENERLYKLFKIATTIGDPTSIVIMTIVVSFICYKNNYFKESIFFLINIIGVWLFNELLKLIYRRERPSIKLLKVRGYSLPSGHAMVFMAYSIIGIYLIFDKIGVNLITCIITGIIVILNIGVGLSRVYFRVHYLSDVIAGWYAGIVWICLSIPIYRFYY</sequence>
<dbReference type="SMART" id="SM00014">
    <property type="entry name" value="acidPPc"/>
    <property type="match status" value="1"/>
</dbReference>